<dbReference type="RefSeq" id="WP_193931882.1">
    <property type="nucleotide sequence ID" value="NZ_CAWPMZ010000043.1"/>
</dbReference>
<accession>A0ABR9UR01</accession>
<dbReference type="EMBL" id="JADEWN010000020">
    <property type="protein sequence ID" value="MBE9190710.1"/>
    <property type="molecule type" value="Genomic_DNA"/>
</dbReference>
<gene>
    <name evidence="4" type="ORF">IQ230_10160</name>
</gene>
<dbReference type="InterPro" id="IPR050624">
    <property type="entry name" value="HTH-type_Tx_Regulator"/>
</dbReference>
<evidence type="ECO:0000256" key="1">
    <source>
        <dbReference type="ARBA" id="ARBA00023125"/>
    </source>
</evidence>
<dbReference type="InterPro" id="IPR001647">
    <property type="entry name" value="HTH_TetR"/>
</dbReference>
<evidence type="ECO:0000259" key="3">
    <source>
        <dbReference type="PROSITE" id="PS50977"/>
    </source>
</evidence>
<dbReference type="Proteomes" id="UP000651156">
    <property type="component" value="Unassembled WGS sequence"/>
</dbReference>
<proteinExistence type="predicted"/>
<dbReference type="PANTHER" id="PTHR43479:SF11">
    <property type="entry name" value="ACREF_ENVCD OPERON REPRESSOR-RELATED"/>
    <property type="match status" value="1"/>
</dbReference>
<dbReference type="SUPFAM" id="SSF46689">
    <property type="entry name" value="Homeodomain-like"/>
    <property type="match status" value="1"/>
</dbReference>
<protein>
    <submittedName>
        <fullName evidence="4">TetR/AcrR family transcriptional regulator</fullName>
    </submittedName>
</protein>
<evidence type="ECO:0000313" key="4">
    <source>
        <dbReference type="EMBL" id="MBE9190710.1"/>
    </source>
</evidence>
<dbReference type="PROSITE" id="PS01081">
    <property type="entry name" value="HTH_TETR_1"/>
    <property type="match status" value="1"/>
</dbReference>
<organism evidence="4 5">
    <name type="scientific">Gloeocapsopsis crepidinum LEGE 06123</name>
    <dbReference type="NCBI Taxonomy" id="588587"/>
    <lineage>
        <taxon>Bacteria</taxon>
        <taxon>Bacillati</taxon>
        <taxon>Cyanobacteriota</taxon>
        <taxon>Cyanophyceae</taxon>
        <taxon>Oscillatoriophycideae</taxon>
        <taxon>Chroococcales</taxon>
        <taxon>Chroococcaceae</taxon>
        <taxon>Gloeocapsopsis</taxon>
    </lineage>
</organism>
<sequence>MPKIVDHDQYRKELLTKCFDLFANKGYASVTMRQIAQEIGVSTGTLYHYFPSKQALFWQLYDEFNERDTASMNAVLNNIHTLQERITAIFDYIAQNEDYFFKQFLITSDFYQQQDRTEILANETLKRNYELNRDFVAKALETDDPAVVNFAMCLATGIMVVRLFEGNVVEYDEQAQLFHKMLTLYLQDVSLHESDELPVS</sequence>
<dbReference type="PANTHER" id="PTHR43479">
    <property type="entry name" value="ACREF/ENVCD OPERON REPRESSOR-RELATED"/>
    <property type="match status" value="1"/>
</dbReference>
<feature type="domain" description="HTH tetR-type" evidence="3">
    <location>
        <begin position="8"/>
        <end position="68"/>
    </location>
</feature>
<dbReference type="PRINTS" id="PR00455">
    <property type="entry name" value="HTHTETR"/>
</dbReference>
<reference evidence="4 5" key="1">
    <citation type="submission" date="2020-10" db="EMBL/GenBank/DDBJ databases">
        <authorList>
            <person name="Castelo-Branco R."/>
            <person name="Eusebio N."/>
            <person name="Adriana R."/>
            <person name="Vieira A."/>
            <person name="Brugerolle De Fraissinette N."/>
            <person name="Rezende De Castro R."/>
            <person name="Schneider M.P."/>
            <person name="Vasconcelos V."/>
            <person name="Leao P.N."/>
        </authorList>
    </citation>
    <scope>NUCLEOTIDE SEQUENCE [LARGE SCALE GENOMIC DNA]</scope>
    <source>
        <strain evidence="4 5">LEGE 06123</strain>
    </source>
</reference>
<dbReference type="Pfam" id="PF00440">
    <property type="entry name" value="TetR_N"/>
    <property type="match status" value="1"/>
</dbReference>
<dbReference type="PROSITE" id="PS50977">
    <property type="entry name" value="HTH_TETR_2"/>
    <property type="match status" value="1"/>
</dbReference>
<keyword evidence="1 2" id="KW-0238">DNA-binding</keyword>
<dbReference type="Gene3D" id="1.10.357.10">
    <property type="entry name" value="Tetracycline Repressor, domain 2"/>
    <property type="match status" value="1"/>
</dbReference>
<keyword evidence="5" id="KW-1185">Reference proteome</keyword>
<feature type="DNA-binding region" description="H-T-H motif" evidence="2">
    <location>
        <begin position="31"/>
        <end position="50"/>
    </location>
</feature>
<dbReference type="InterPro" id="IPR023772">
    <property type="entry name" value="DNA-bd_HTH_TetR-type_CS"/>
</dbReference>
<comment type="caution">
    <text evidence="4">The sequence shown here is derived from an EMBL/GenBank/DDBJ whole genome shotgun (WGS) entry which is preliminary data.</text>
</comment>
<evidence type="ECO:0000313" key="5">
    <source>
        <dbReference type="Proteomes" id="UP000651156"/>
    </source>
</evidence>
<name>A0ABR9UR01_9CHRO</name>
<evidence type="ECO:0000256" key="2">
    <source>
        <dbReference type="PROSITE-ProRule" id="PRU00335"/>
    </source>
</evidence>
<dbReference type="InterPro" id="IPR009057">
    <property type="entry name" value="Homeodomain-like_sf"/>
</dbReference>